<feature type="non-terminal residue" evidence="1">
    <location>
        <position position="1"/>
    </location>
</feature>
<protein>
    <submittedName>
        <fullName evidence="1">Uncharacterized protein</fullName>
    </submittedName>
</protein>
<organism evidence="1">
    <name type="scientific">Lepeophtheirus salmonis</name>
    <name type="common">Salmon louse</name>
    <name type="synonym">Caligus salmonis</name>
    <dbReference type="NCBI Taxonomy" id="72036"/>
    <lineage>
        <taxon>Eukaryota</taxon>
        <taxon>Metazoa</taxon>
        <taxon>Ecdysozoa</taxon>
        <taxon>Arthropoda</taxon>
        <taxon>Crustacea</taxon>
        <taxon>Multicrustacea</taxon>
        <taxon>Hexanauplia</taxon>
        <taxon>Copepoda</taxon>
        <taxon>Siphonostomatoida</taxon>
        <taxon>Caligidae</taxon>
        <taxon>Lepeophtheirus</taxon>
    </lineage>
</organism>
<name>A0A0K2U7Z0_LEPSM</name>
<accession>A0A0K2U7Z0</accession>
<proteinExistence type="predicted"/>
<dbReference type="EMBL" id="HACA01016819">
    <property type="protein sequence ID" value="CDW34180.1"/>
    <property type="molecule type" value="Transcribed_RNA"/>
</dbReference>
<dbReference type="AlphaFoldDB" id="A0A0K2U7Z0"/>
<reference evidence="1" key="1">
    <citation type="submission" date="2014-05" db="EMBL/GenBank/DDBJ databases">
        <authorList>
            <person name="Chronopoulou M."/>
        </authorList>
    </citation>
    <scope>NUCLEOTIDE SEQUENCE</scope>
    <source>
        <tissue evidence="1">Whole organism</tissue>
    </source>
</reference>
<feature type="non-terminal residue" evidence="1">
    <location>
        <position position="37"/>
    </location>
</feature>
<evidence type="ECO:0000313" key="1">
    <source>
        <dbReference type="EMBL" id="CDW34180.1"/>
    </source>
</evidence>
<sequence length="37" mass="4534">SPLIVEFHIIYNYIFIQELDIQCLFSRCNCIFLQRIK</sequence>